<dbReference type="SMART" id="SM00963">
    <property type="entry name" value="SRP54_N"/>
    <property type="match status" value="1"/>
</dbReference>
<dbReference type="EC" id="3.6.5.4" evidence="10"/>
<comment type="similarity">
    <text evidence="10">Belongs to the GTP-binding SRP family. FtsY subfamily.</text>
</comment>
<keyword evidence="12" id="KW-1133">Transmembrane helix</keyword>
<comment type="subunit">
    <text evidence="10">Part of the signal recognition particle protein translocation system, which is composed of SRP and FtsY.</text>
</comment>
<dbReference type="PROSITE" id="PS00300">
    <property type="entry name" value="SRP54"/>
    <property type="match status" value="1"/>
</dbReference>
<dbReference type="PANTHER" id="PTHR43134">
    <property type="entry name" value="SIGNAL RECOGNITION PARTICLE RECEPTOR SUBUNIT ALPHA"/>
    <property type="match status" value="1"/>
</dbReference>
<dbReference type="GO" id="GO:0005525">
    <property type="term" value="F:GTP binding"/>
    <property type="evidence" value="ECO:0007669"/>
    <property type="project" value="UniProtKB-UniRule"/>
</dbReference>
<keyword evidence="4 10" id="KW-0378">Hydrolase</keyword>
<feature type="compositionally biased region" description="Low complexity" evidence="11">
    <location>
        <begin position="91"/>
        <end position="107"/>
    </location>
</feature>
<evidence type="ECO:0000256" key="2">
    <source>
        <dbReference type="ARBA" id="ARBA00022490"/>
    </source>
</evidence>
<evidence type="ECO:0000313" key="15">
    <source>
        <dbReference type="Proteomes" id="UP000198870"/>
    </source>
</evidence>
<comment type="catalytic activity">
    <reaction evidence="8 10">
        <text>GTP + H2O = GDP + phosphate + H(+)</text>
        <dbReference type="Rhea" id="RHEA:19669"/>
        <dbReference type="ChEBI" id="CHEBI:15377"/>
        <dbReference type="ChEBI" id="CHEBI:15378"/>
        <dbReference type="ChEBI" id="CHEBI:37565"/>
        <dbReference type="ChEBI" id="CHEBI:43474"/>
        <dbReference type="ChEBI" id="CHEBI:58189"/>
        <dbReference type="EC" id="3.6.5.4"/>
    </reaction>
</comment>
<reference evidence="14 15" key="1">
    <citation type="submission" date="2016-10" db="EMBL/GenBank/DDBJ databases">
        <authorList>
            <person name="de Groot N.N."/>
        </authorList>
    </citation>
    <scope>NUCLEOTIDE SEQUENCE [LARGE SCALE GENOMIC DNA]</scope>
    <source>
        <strain evidence="14 15">AA1</strain>
    </source>
</reference>
<keyword evidence="3 10" id="KW-0547">Nucleotide-binding</keyword>
<keyword evidence="1 10" id="KW-1003">Cell membrane</keyword>
<evidence type="ECO:0000256" key="8">
    <source>
        <dbReference type="ARBA" id="ARBA00048027"/>
    </source>
</evidence>
<gene>
    <name evidence="10" type="primary">ftsY</name>
    <name evidence="14" type="ORF">SAMN05216233_112136</name>
</gene>
<keyword evidence="6 10" id="KW-0472">Membrane</keyword>
<organism evidence="14 15">
    <name type="scientific">Desulfoluna spongiiphila</name>
    <dbReference type="NCBI Taxonomy" id="419481"/>
    <lineage>
        <taxon>Bacteria</taxon>
        <taxon>Pseudomonadati</taxon>
        <taxon>Thermodesulfobacteriota</taxon>
        <taxon>Desulfobacteria</taxon>
        <taxon>Desulfobacterales</taxon>
        <taxon>Desulfolunaceae</taxon>
        <taxon>Desulfoluna</taxon>
    </lineage>
</organism>
<dbReference type="HAMAP" id="MF_00920">
    <property type="entry name" value="FtsY"/>
    <property type="match status" value="1"/>
</dbReference>
<dbReference type="InterPro" id="IPR042101">
    <property type="entry name" value="SRP54_N_sf"/>
</dbReference>
<dbReference type="GO" id="GO:0006614">
    <property type="term" value="P:SRP-dependent cotranslational protein targeting to membrane"/>
    <property type="evidence" value="ECO:0007669"/>
    <property type="project" value="InterPro"/>
</dbReference>
<feature type="binding site" evidence="10">
    <location>
        <begin position="301"/>
        <end position="305"/>
    </location>
    <ligand>
        <name>GTP</name>
        <dbReference type="ChEBI" id="CHEBI:37565"/>
    </ligand>
</feature>
<dbReference type="InterPro" id="IPR036225">
    <property type="entry name" value="SRP/SRP_N"/>
</dbReference>
<evidence type="ECO:0000259" key="13">
    <source>
        <dbReference type="PROSITE" id="PS00300"/>
    </source>
</evidence>
<keyword evidence="2 10" id="KW-0963">Cytoplasm</keyword>
<dbReference type="Gene3D" id="1.20.120.140">
    <property type="entry name" value="Signal recognition particle SRP54, nucleotide-binding domain"/>
    <property type="match status" value="1"/>
</dbReference>
<comment type="subcellular location">
    <subcellularLocation>
        <location evidence="10">Cell membrane</location>
        <topology evidence="10">Peripheral membrane protein</topology>
        <orientation evidence="10">Cytoplasmic side</orientation>
    </subcellularLocation>
    <subcellularLocation>
        <location evidence="10">Cytoplasm</location>
    </subcellularLocation>
</comment>
<evidence type="ECO:0000256" key="10">
    <source>
        <dbReference type="HAMAP-Rule" id="MF_00920"/>
    </source>
</evidence>
<dbReference type="InterPro" id="IPR027417">
    <property type="entry name" value="P-loop_NTPase"/>
</dbReference>
<dbReference type="GO" id="GO:0005737">
    <property type="term" value="C:cytoplasm"/>
    <property type="evidence" value="ECO:0007669"/>
    <property type="project" value="UniProtKB-SubCell"/>
</dbReference>
<dbReference type="AlphaFoldDB" id="A0A1G5H5K6"/>
<dbReference type="GO" id="GO:0003924">
    <property type="term" value="F:GTPase activity"/>
    <property type="evidence" value="ECO:0007669"/>
    <property type="project" value="UniProtKB-UniRule"/>
</dbReference>
<dbReference type="Proteomes" id="UP000198870">
    <property type="component" value="Unassembled WGS sequence"/>
</dbReference>
<evidence type="ECO:0000313" key="14">
    <source>
        <dbReference type="EMBL" id="SCY58809.1"/>
    </source>
</evidence>
<feature type="region of interest" description="Disordered" evidence="11">
    <location>
        <begin position="71"/>
        <end position="111"/>
    </location>
</feature>
<feature type="compositionally biased region" description="Basic and acidic residues" evidence="11">
    <location>
        <begin position="71"/>
        <end position="90"/>
    </location>
</feature>
<proteinExistence type="inferred from homology"/>
<dbReference type="GO" id="GO:0005886">
    <property type="term" value="C:plasma membrane"/>
    <property type="evidence" value="ECO:0007669"/>
    <property type="project" value="UniProtKB-SubCell"/>
</dbReference>
<dbReference type="STRING" id="419481.SAMN05216233_112136"/>
<dbReference type="GO" id="GO:0005047">
    <property type="term" value="F:signal recognition particle binding"/>
    <property type="evidence" value="ECO:0007669"/>
    <property type="project" value="TreeGrafter"/>
</dbReference>
<evidence type="ECO:0000256" key="1">
    <source>
        <dbReference type="ARBA" id="ARBA00022475"/>
    </source>
</evidence>
<dbReference type="NCBIfam" id="TIGR00064">
    <property type="entry name" value="ftsY"/>
    <property type="match status" value="1"/>
</dbReference>
<evidence type="ECO:0000256" key="11">
    <source>
        <dbReference type="SAM" id="MobiDB-lite"/>
    </source>
</evidence>
<keyword evidence="12" id="KW-0812">Transmembrane</keyword>
<keyword evidence="7 10" id="KW-0675">Receptor</keyword>
<evidence type="ECO:0000256" key="7">
    <source>
        <dbReference type="ARBA" id="ARBA00023170"/>
    </source>
</evidence>
<evidence type="ECO:0000256" key="6">
    <source>
        <dbReference type="ARBA" id="ARBA00023136"/>
    </source>
</evidence>
<dbReference type="SUPFAM" id="SSF52540">
    <property type="entry name" value="P-loop containing nucleoside triphosphate hydrolases"/>
    <property type="match status" value="1"/>
</dbReference>
<evidence type="ECO:0000256" key="4">
    <source>
        <dbReference type="ARBA" id="ARBA00022801"/>
    </source>
</evidence>
<evidence type="ECO:0000256" key="3">
    <source>
        <dbReference type="ARBA" id="ARBA00022741"/>
    </source>
</evidence>
<dbReference type="EMBL" id="FMUX01000012">
    <property type="protein sequence ID" value="SCY58809.1"/>
    <property type="molecule type" value="Genomic_DNA"/>
</dbReference>
<keyword evidence="15" id="KW-1185">Reference proteome</keyword>
<dbReference type="InterPro" id="IPR000897">
    <property type="entry name" value="SRP54_GTPase_dom"/>
</dbReference>
<dbReference type="SUPFAM" id="SSF47364">
    <property type="entry name" value="Domain of the SRP/SRP receptor G-proteins"/>
    <property type="match status" value="1"/>
</dbReference>
<dbReference type="InterPro" id="IPR003593">
    <property type="entry name" value="AAA+_ATPase"/>
</dbReference>
<dbReference type="FunFam" id="3.40.50.300:FF:000053">
    <property type="entry name" value="Signal recognition particle receptor FtsY"/>
    <property type="match status" value="1"/>
</dbReference>
<feature type="binding site" evidence="10">
    <location>
        <begin position="365"/>
        <end position="368"/>
    </location>
    <ligand>
        <name>GTP</name>
        <dbReference type="ChEBI" id="CHEBI:37565"/>
    </ligand>
</feature>
<dbReference type="Pfam" id="PF02881">
    <property type="entry name" value="SRP54_N"/>
    <property type="match status" value="1"/>
</dbReference>
<dbReference type="RefSeq" id="WP_254782071.1">
    <property type="nucleotide sequence ID" value="NZ_FMUX01000012.1"/>
</dbReference>
<evidence type="ECO:0000256" key="5">
    <source>
        <dbReference type="ARBA" id="ARBA00023134"/>
    </source>
</evidence>
<dbReference type="PANTHER" id="PTHR43134:SF1">
    <property type="entry name" value="SIGNAL RECOGNITION PARTICLE RECEPTOR SUBUNIT ALPHA"/>
    <property type="match status" value="1"/>
</dbReference>
<dbReference type="SMART" id="SM00382">
    <property type="entry name" value="AAA"/>
    <property type="match status" value="1"/>
</dbReference>
<dbReference type="InterPro" id="IPR004390">
    <property type="entry name" value="SR_rcpt_FtsY"/>
</dbReference>
<dbReference type="FunFam" id="1.20.120.140:FF:000002">
    <property type="entry name" value="Signal recognition particle receptor FtsY"/>
    <property type="match status" value="1"/>
</dbReference>
<comment type="function">
    <text evidence="9">Involved in targeting and insertion of nascent membrane proteins into the cytoplasmic membrane. Acts as a receptor for the complex formed by the signal recognition particle (SRP) and the ribosome-nascent chain (RNC). Interaction with SRP-RNC leads to the transfer of the RNC complex to the Sec translocase for insertion into the membrane, the hydrolysis of GTP by both Ffh and FtsY, and the dissociation of the SRP-FtsY complex into the individual components.</text>
</comment>
<feature type="binding site" evidence="10">
    <location>
        <begin position="219"/>
        <end position="226"/>
    </location>
    <ligand>
        <name>GTP</name>
        <dbReference type="ChEBI" id="CHEBI:37565"/>
    </ligand>
</feature>
<accession>A0A1G5H5K6</accession>
<keyword evidence="5 10" id="KW-0342">GTP-binding</keyword>
<name>A0A1G5H5K6_9BACT</name>
<dbReference type="CDD" id="cd17874">
    <property type="entry name" value="FtsY"/>
    <property type="match status" value="1"/>
</dbReference>
<feature type="domain" description="SRP54-type proteins GTP-binding" evidence="13">
    <location>
        <begin position="386"/>
        <end position="399"/>
    </location>
</feature>
<dbReference type="Pfam" id="PF00448">
    <property type="entry name" value="SRP54"/>
    <property type="match status" value="1"/>
</dbReference>
<dbReference type="Gene3D" id="3.40.50.300">
    <property type="entry name" value="P-loop containing nucleotide triphosphate hydrolases"/>
    <property type="match status" value="1"/>
</dbReference>
<protein>
    <recommendedName>
        <fullName evidence="10">Signal recognition particle receptor FtsY</fullName>
        <shortName evidence="10">SRP receptor</shortName>
        <ecNumber evidence="10">3.6.5.4</ecNumber>
    </recommendedName>
</protein>
<dbReference type="InterPro" id="IPR013822">
    <property type="entry name" value="Signal_recog_particl_SRP54_hlx"/>
</dbReference>
<feature type="transmembrane region" description="Helical" evidence="12">
    <location>
        <begin position="41"/>
        <end position="64"/>
    </location>
</feature>
<evidence type="ECO:0000256" key="9">
    <source>
        <dbReference type="ARBA" id="ARBA00053570"/>
    </source>
</evidence>
<evidence type="ECO:0000256" key="12">
    <source>
        <dbReference type="SAM" id="Phobius"/>
    </source>
</evidence>
<sequence>MDMTVLMETVSPYLAPVKSALERLADAVATAIPALAPYKEALWWMVPATAVILILFLLVVRAALKAPKKVKPAEEMPRVADQPAKEKPEARATQPAPARKPAPQAAPESVAAEAGVMKSLKSGLSKTRNALSSGVDALFKGGRVLDDDLLEELEELLITSDVGVRTTMEIIETLSEKASEISNSAELKTALKALLLERISFDAPPEETFKKPHVMMVVGVNGVGKTTTIGKLATRFVREGKKVIIVAGDTFRAAASEQLTIWAERSGADIVRHKDNSDPAAVAFDGVQAAVSRNADIVIIDTAGRLHTKKNLMEELKKIRRSVSKTIEDGPHETLMVVDATTGQNALTQAQLFHEAVGIDGVALTKLDGTAKGGIVIGITSTLGVPLKYIGIGEQADDLRPFDAEEFADALL</sequence>
<dbReference type="SMART" id="SM00962">
    <property type="entry name" value="SRP54"/>
    <property type="match status" value="1"/>
</dbReference>